<dbReference type="SMART" id="SM00342">
    <property type="entry name" value="HTH_ARAC"/>
    <property type="match status" value="1"/>
</dbReference>
<dbReference type="Proteomes" id="UP000190166">
    <property type="component" value="Unassembled WGS sequence"/>
</dbReference>
<keyword evidence="3" id="KW-0804">Transcription</keyword>
<gene>
    <name evidence="5" type="ORF">SAMN05660461_2595</name>
</gene>
<evidence type="ECO:0000256" key="1">
    <source>
        <dbReference type="ARBA" id="ARBA00023015"/>
    </source>
</evidence>
<organism evidence="5 6">
    <name type="scientific">Chitinophaga ginsengisegetis</name>
    <dbReference type="NCBI Taxonomy" id="393003"/>
    <lineage>
        <taxon>Bacteria</taxon>
        <taxon>Pseudomonadati</taxon>
        <taxon>Bacteroidota</taxon>
        <taxon>Chitinophagia</taxon>
        <taxon>Chitinophagales</taxon>
        <taxon>Chitinophagaceae</taxon>
        <taxon>Chitinophaga</taxon>
    </lineage>
</organism>
<dbReference type="Gene3D" id="1.10.10.60">
    <property type="entry name" value="Homeodomain-like"/>
    <property type="match status" value="1"/>
</dbReference>
<dbReference type="STRING" id="393003.SAMN05660461_2595"/>
<dbReference type="InterPro" id="IPR014710">
    <property type="entry name" value="RmlC-like_jellyroll"/>
</dbReference>
<sequence>MPVKKGIKVYGPDSFTARFMQPRKELDSILRPDFDKFFIVKVEDMYRLVTQSVPASRSTNHSCLFITSGEASMKIGSELYTIHKNEMLFVPAGQVFSFKSGEVNKGYLCNFHTDILTGKYNTQEPLKAFEFLRVWGNPMVSLDKQTAGFVVHLFKRLLFDYSRNGLRNPEIIQPYLTTLLFEVKQLYKPLTDNHQTAAINITNRFKELVFTNIRTRHLVTDYAALLNISPNHLNKSVKAVTAKSPARWIDEAIVLEAKVLLSQSDLTISEVAQEVGFEDQSYFTRLFKKYEGITPTDFRRKIELS</sequence>
<dbReference type="SUPFAM" id="SSF46689">
    <property type="entry name" value="Homeodomain-like"/>
    <property type="match status" value="1"/>
</dbReference>
<evidence type="ECO:0000256" key="3">
    <source>
        <dbReference type="ARBA" id="ARBA00023163"/>
    </source>
</evidence>
<dbReference type="PANTHER" id="PTHR43280">
    <property type="entry name" value="ARAC-FAMILY TRANSCRIPTIONAL REGULATOR"/>
    <property type="match status" value="1"/>
</dbReference>
<dbReference type="InterPro" id="IPR018060">
    <property type="entry name" value="HTH_AraC"/>
</dbReference>
<evidence type="ECO:0000259" key="4">
    <source>
        <dbReference type="PROSITE" id="PS01124"/>
    </source>
</evidence>
<dbReference type="AlphaFoldDB" id="A0A1T5NQ36"/>
<proteinExistence type="predicted"/>
<dbReference type="Gene3D" id="2.60.120.10">
    <property type="entry name" value="Jelly Rolls"/>
    <property type="match status" value="1"/>
</dbReference>
<protein>
    <submittedName>
        <fullName evidence="5">AraC-type DNA-binding protein</fullName>
    </submittedName>
</protein>
<evidence type="ECO:0000256" key="2">
    <source>
        <dbReference type="ARBA" id="ARBA00023125"/>
    </source>
</evidence>
<dbReference type="PRINTS" id="PR00032">
    <property type="entry name" value="HTHARAC"/>
</dbReference>
<keyword evidence="1" id="KW-0805">Transcription regulation</keyword>
<dbReference type="RefSeq" id="WP_079469759.1">
    <property type="nucleotide sequence ID" value="NZ_FUZZ01000001.1"/>
</dbReference>
<dbReference type="InterPro" id="IPR009057">
    <property type="entry name" value="Homeodomain-like_sf"/>
</dbReference>
<accession>A0A1T5NQ36</accession>
<dbReference type="GO" id="GO:0043565">
    <property type="term" value="F:sequence-specific DNA binding"/>
    <property type="evidence" value="ECO:0007669"/>
    <property type="project" value="InterPro"/>
</dbReference>
<name>A0A1T5NQ36_9BACT</name>
<dbReference type="EMBL" id="FUZZ01000001">
    <property type="protein sequence ID" value="SKD02641.1"/>
    <property type="molecule type" value="Genomic_DNA"/>
</dbReference>
<feature type="domain" description="HTH araC/xylS-type" evidence="4">
    <location>
        <begin position="203"/>
        <end position="301"/>
    </location>
</feature>
<dbReference type="InterPro" id="IPR020449">
    <property type="entry name" value="Tscrpt_reg_AraC-type_HTH"/>
</dbReference>
<dbReference type="GO" id="GO:0003700">
    <property type="term" value="F:DNA-binding transcription factor activity"/>
    <property type="evidence" value="ECO:0007669"/>
    <property type="project" value="InterPro"/>
</dbReference>
<dbReference type="PANTHER" id="PTHR43280:SF32">
    <property type="entry name" value="TRANSCRIPTIONAL REGULATORY PROTEIN"/>
    <property type="match status" value="1"/>
</dbReference>
<evidence type="ECO:0000313" key="5">
    <source>
        <dbReference type="EMBL" id="SKD02641.1"/>
    </source>
</evidence>
<keyword evidence="2 5" id="KW-0238">DNA-binding</keyword>
<reference evidence="5 6" key="1">
    <citation type="submission" date="2017-02" db="EMBL/GenBank/DDBJ databases">
        <authorList>
            <person name="Peterson S.W."/>
        </authorList>
    </citation>
    <scope>NUCLEOTIDE SEQUENCE [LARGE SCALE GENOMIC DNA]</scope>
    <source>
        <strain evidence="5 6">DSM 18108</strain>
    </source>
</reference>
<evidence type="ECO:0000313" key="6">
    <source>
        <dbReference type="Proteomes" id="UP000190166"/>
    </source>
</evidence>
<dbReference type="Pfam" id="PF12833">
    <property type="entry name" value="HTH_18"/>
    <property type="match status" value="1"/>
</dbReference>
<keyword evidence="6" id="KW-1185">Reference proteome</keyword>
<dbReference type="PROSITE" id="PS01124">
    <property type="entry name" value="HTH_ARAC_FAMILY_2"/>
    <property type="match status" value="1"/>
</dbReference>